<comment type="caution">
    <text evidence="2">The sequence shown here is derived from an EMBL/GenBank/DDBJ whole genome shotgun (WGS) entry which is preliminary data.</text>
</comment>
<dbReference type="AlphaFoldDB" id="A0AAE0ZQN6"/>
<sequence length="92" mass="9636">MPVLYLVMTPHAQAMIPAAGTNIPSLSDLKGDGKPSLPAMDMRGSMAGAAKHSPSLARGSNVHRASPHVEVSACPRETRPSWVGGHLCKHDS</sequence>
<accession>A0AAE0ZQN6</accession>
<evidence type="ECO:0000256" key="1">
    <source>
        <dbReference type="SAM" id="MobiDB-lite"/>
    </source>
</evidence>
<dbReference type="EMBL" id="JAWDGP010003531">
    <property type="protein sequence ID" value="KAK3773587.1"/>
    <property type="molecule type" value="Genomic_DNA"/>
</dbReference>
<evidence type="ECO:0000313" key="3">
    <source>
        <dbReference type="Proteomes" id="UP001283361"/>
    </source>
</evidence>
<organism evidence="2 3">
    <name type="scientific">Elysia crispata</name>
    <name type="common">lettuce slug</name>
    <dbReference type="NCBI Taxonomy" id="231223"/>
    <lineage>
        <taxon>Eukaryota</taxon>
        <taxon>Metazoa</taxon>
        <taxon>Spiralia</taxon>
        <taxon>Lophotrochozoa</taxon>
        <taxon>Mollusca</taxon>
        <taxon>Gastropoda</taxon>
        <taxon>Heterobranchia</taxon>
        <taxon>Euthyneura</taxon>
        <taxon>Panpulmonata</taxon>
        <taxon>Sacoglossa</taxon>
        <taxon>Placobranchoidea</taxon>
        <taxon>Plakobranchidae</taxon>
        <taxon>Elysia</taxon>
    </lineage>
</organism>
<keyword evidence="3" id="KW-1185">Reference proteome</keyword>
<evidence type="ECO:0000313" key="2">
    <source>
        <dbReference type="EMBL" id="KAK3773587.1"/>
    </source>
</evidence>
<protein>
    <submittedName>
        <fullName evidence="2">Uncharacterized protein</fullName>
    </submittedName>
</protein>
<gene>
    <name evidence="2" type="ORF">RRG08_022296</name>
</gene>
<feature type="region of interest" description="Disordered" evidence="1">
    <location>
        <begin position="27"/>
        <end position="92"/>
    </location>
</feature>
<dbReference type="Proteomes" id="UP001283361">
    <property type="component" value="Unassembled WGS sequence"/>
</dbReference>
<name>A0AAE0ZQN6_9GAST</name>
<proteinExistence type="predicted"/>
<reference evidence="2" key="1">
    <citation type="journal article" date="2023" name="G3 (Bethesda)">
        <title>A reference genome for the long-term kleptoplast-retaining sea slug Elysia crispata morphotype clarki.</title>
        <authorList>
            <person name="Eastman K.E."/>
            <person name="Pendleton A.L."/>
            <person name="Shaikh M.A."/>
            <person name="Suttiyut T."/>
            <person name="Ogas R."/>
            <person name="Tomko P."/>
            <person name="Gavelis G."/>
            <person name="Widhalm J.R."/>
            <person name="Wisecaver J.H."/>
        </authorList>
    </citation>
    <scope>NUCLEOTIDE SEQUENCE</scope>
    <source>
        <strain evidence="2">ECLA1</strain>
    </source>
</reference>